<keyword evidence="2" id="KW-1185">Reference proteome</keyword>
<evidence type="ECO:0000313" key="1">
    <source>
        <dbReference type="EMBL" id="MBW7582375.1"/>
    </source>
</evidence>
<comment type="caution">
    <text evidence="1">The sequence shown here is derived from an EMBL/GenBank/DDBJ whole genome shotgun (WGS) entry which is preliminary data.</text>
</comment>
<reference evidence="1 2" key="1">
    <citation type="submission" date="2021-07" db="EMBL/GenBank/DDBJ databases">
        <title>Streptococcus humanmilk sp.nov.,a novel bacteria of streptococcus.</title>
        <authorList>
            <person name="Han F."/>
        </authorList>
    </citation>
    <scope>NUCLEOTIDE SEQUENCE [LARGE SCALE GENOMIC DNA]</scope>
    <source>
        <strain evidence="1 2">IMAU99125</strain>
    </source>
</reference>
<organism evidence="1 2">
    <name type="scientific">Streptococcus humanilactis</name>
    <dbReference type="NCBI Taxonomy" id="2841061"/>
    <lineage>
        <taxon>Bacteria</taxon>
        <taxon>Bacillati</taxon>
        <taxon>Bacillota</taxon>
        <taxon>Bacilli</taxon>
        <taxon>Lactobacillales</taxon>
        <taxon>Streptococcaceae</taxon>
        <taxon>Streptococcus</taxon>
        <taxon>Streptococcus mitis group</taxon>
    </lineage>
</organism>
<name>A0ABS7DXY9_9STRE</name>
<gene>
    <name evidence="1" type="ORF">KV696_08495</name>
</gene>
<dbReference type="EMBL" id="JAHXBZ010000006">
    <property type="protein sequence ID" value="MBW7582375.1"/>
    <property type="molecule type" value="Genomic_DNA"/>
</dbReference>
<dbReference type="Proteomes" id="UP000767465">
    <property type="component" value="Unassembled WGS sequence"/>
</dbReference>
<proteinExistence type="predicted"/>
<evidence type="ECO:0000313" key="2">
    <source>
        <dbReference type="Proteomes" id="UP000767465"/>
    </source>
</evidence>
<dbReference type="Pfam" id="PF22507">
    <property type="entry name" value="DUF6994"/>
    <property type="match status" value="1"/>
</dbReference>
<protein>
    <submittedName>
        <fullName evidence="1">Uncharacterized protein</fullName>
    </submittedName>
</protein>
<accession>A0ABS7DXY9</accession>
<dbReference type="InterPro" id="IPR054263">
    <property type="entry name" value="DUF6994"/>
</dbReference>
<dbReference type="RefSeq" id="WP_219967422.1">
    <property type="nucleotide sequence ID" value="NZ_JAHXBZ010000006.1"/>
</dbReference>
<sequence>MEKLKTIYQCEGFGDYYKSVLNGGKYVDPDCIDDINTPYYNFLTEFLKKRESESCYENKFSFVPPKNAKLTTDDEKNLKDNDEYKIVVKQDDEELFRLTSDQFGFSGNEGIYRQTYGHLKYPLARINYLSKSESNESKVERKQVLNILIDYVQNTRTLGGSFIWPVPNKSEGYRNSKYNLNRGVGSYIEDRVDLTLLEIKHALDGEYNKEQYKDDILFTLYQNNTDGIRTWLEHFETFEKFIEYFMFDNFVENGMPINILTGKAICEEEVEKYKNRTSQIKKLNLNELLNMIERLENMIIKRTCLMEEYIQDYKEERSSRD</sequence>